<dbReference type="InterPro" id="IPR013520">
    <property type="entry name" value="Ribonucl_H"/>
</dbReference>
<dbReference type="EMBL" id="JANTQA010000023">
    <property type="protein sequence ID" value="KAJ3444215.1"/>
    <property type="molecule type" value="Genomic_DNA"/>
</dbReference>
<gene>
    <name evidence="6" type="ORF">M0812_10067</name>
</gene>
<protein>
    <submittedName>
        <fullName evidence="6">3'-5' exoribonuclease</fullName>
    </submittedName>
</protein>
<keyword evidence="3" id="KW-0269">Exonuclease</keyword>
<dbReference type="CDD" id="cd06133">
    <property type="entry name" value="ERI-1_3'hExo_like"/>
    <property type="match status" value="1"/>
</dbReference>
<evidence type="ECO:0000256" key="2">
    <source>
        <dbReference type="ARBA" id="ARBA00022801"/>
    </source>
</evidence>
<dbReference type="PANTHER" id="PTHR23044:SF61">
    <property type="entry name" value="3'-5' EXORIBONUCLEASE 1-RELATED"/>
    <property type="match status" value="1"/>
</dbReference>
<dbReference type="InterPro" id="IPR051274">
    <property type="entry name" value="3-5_Exoribonuclease"/>
</dbReference>
<feature type="compositionally biased region" description="Polar residues" evidence="4">
    <location>
        <begin position="379"/>
        <end position="388"/>
    </location>
</feature>
<evidence type="ECO:0000256" key="3">
    <source>
        <dbReference type="ARBA" id="ARBA00022839"/>
    </source>
</evidence>
<dbReference type="Proteomes" id="UP001146793">
    <property type="component" value="Unassembled WGS sequence"/>
</dbReference>
<dbReference type="Pfam" id="PF00929">
    <property type="entry name" value="RNase_T"/>
    <property type="match status" value="1"/>
</dbReference>
<feature type="domain" description="Exonuclease" evidence="5">
    <location>
        <begin position="13"/>
        <end position="202"/>
    </location>
</feature>
<sequence>MTNQKESINKIDLLLVLDFEAQCGFQIPKHFGEIIEFPCVLFDLKTLKIVSTFHSYVRPVNYPTLTWRCKKLTKISQTVIDNSQPFPVVFKNFQYWLLKHELINKYGKKIKNWSFLTCSNSDFADILEDQLSISKIKRPSFCKSWVDVQQVFKKAFKNESILGLKRMAELLNVEVNGNFHSGIVDARVTVDICKELILQKYIFTDSDLQYYKQIIQKRKEKLKKKCSSQNSKKSRKQNTKKQNTKKQSTKNNGTRNKKRINKNGKTQNTRKYSTKKQNTGYRSRKSRNTRNQSTGCRNVGSQNTQYQKKTKREGNIKKKKNRVINKAPIKNNNFFKNKNEKQKKSLMAKLKKNTNFQGGKKLSNNRENSHSVRKRKEAPSSNSYQLFSNKKRKRKNNKKRKKKANY</sequence>
<evidence type="ECO:0000313" key="6">
    <source>
        <dbReference type="EMBL" id="KAJ3444215.1"/>
    </source>
</evidence>
<evidence type="ECO:0000256" key="1">
    <source>
        <dbReference type="ARBA" id="ARBA00022722"/>
    </source>
</evidence>
<dbReference type="AlphaFoldDB" id="A0AAV7ZSE2"/>
<dbReference type="InterPro" id="IPR036397">
    <property type="entry name" value="RNaseH_sf"/>
</dbReference>
<dbReference type="Gene3D" id="3.30.420.10">
    <property type="entry name" value="Ribonuclease H-like superfamily/Ribonuclease H"/>
    <property type="match status" value="1"/>
</dbReference>
<feature type="compositionally biased region" description="Polar residues" evidence="4">
    <location>
        <begin position="263"/>
        <end position="281"/>
    </location>
</feature>
<feature type="region of interest" description="Disordered" evidence="4">
    <location>
        <begin position="353"/>
        <end position="406"/>
    </location>
</feature>
<dbReference type="SMART" id="SM00479">
    <property type="entry name" value="EXOIII"/>
    <property type="match status" value="1"/>
</dbReference>
<dbReference type="GO" id="GO:0003676">
    <property type="term" value="F:nucleic acid binding"/>
    <property type="evidence" value="ECO:0007669"/>
    <property type="project" value="InterPro"/>
</dbReference>
<dbReference type="InterPro" id="IPR047201">
    <property type="entry name" value="ERI-1_3'hExo-like"/>
</dbReference>
<keyword evidence="1" id="KW-0540">Nuclease</keyword>
<organism evidence="6 7">
    <name type="scientific">Anaeramoeba flamelloides</name>
    <dbReference type="NCBI Taxonomy" id="1746091"/>
    <lineage>
        <taxon>Eukaryota</taxon>
        <taxon>Metamonada</taxon>
        <taxon>Anaeramoebidae</taxon>
        <taxon>Anaeramoeba</taxon>
    </lineage>
</organism>
<feature type="compositionally biased region" description="Basic residues" evidence="4">
    <location>
        <begin position="222"/>
        <end position="248"/>
    </location>
</feature>
<evidence type="ECO:0000256" key="4">
    <source>
        <dbReference type="SAM" id="MobiDB-lite"/>
    </source>
</evidence>
<dbReference type="PANTHER" id="PTHR23044">
    <property type="entry name" value="3'-5' EXONUCLEASE ERI1-RELATED"/>
    <property type="match status" value="1"/>
</dbReference>
<name>A0AAV7ZSE2_9EUKA</name>
<feature type="region of interest" description="Disordered" evidence="4">
    <location>
        <begin position="222"/>
        <end position="332"/>
    </location>
</feature>
<reference evidence="6" key="1">
    <citation type="submission" date="2022-08" db="EMBL/GenBank/DDBJ databases">
        <title>Novel sulphate-reducing endosymbionts in the free-living metamonad Anaeramoeba.</title>
        <authorList>
            <person name="Jerlstrom-Hultqvist J."/>
            <person name="Cepicka I."/>
            <person name="Gallot-Lavallee L."/>
            <person name="Salas-Leiva D."/>
            <person name="Curtis B.A."/>
            <person name="Zahonova K."/>
            <person name="Pipaliya S."/>
            <person name="Dacks J."/>
            <person name="Roger A.J."/>
        </authorList>
    </citation>
    <scope>NUCLEOTIDE SEQUENCE</scope>
    <source>
        <strain evidence="6">Busselton2</strain>
    </source>
</reference>
<feature type="compositionally biased region" description="Polar residues" evidence="4">
    <location>
        <begin position="289"/>
        <end position="307"/>
    </location>
</feature>
<dbReference type="InterPro" id="IPR012337">
    <property type="entry name" value="RNaseH-like_sf"/>
</dbReference>
<dbReference type="SUPFAM" id="SSF53098">
    <property type="entry name" value="Ribonuclease H-like"/>
    <property type="match status" value="1"/>
</dbReference>
<dbReference type="GO" id="GO:0000175">
    <property type="term" value="F:3'-5'-RNA exonuclease activity"/>
    <property type="evidence" value="ECO:0007669"/>
    <property type="project" value="InterPro"/>
</dbReference>
<evidence type="ECO:0000313" key="7">
    <source>
        <dbReference type="Proteomes" id="UP001146793"/>
    </source>
</evidence>
<comment type="caution">
    <text evidence="6">The sequence shown here is derived from an EMBL/GenBank/DDBJ whole genome shotgun (WGS) entry which is preliminary data.</text>
</comment>
<feature type="compositionally biased region" description="Basic residues" evidence="4">
    <location>
        <begin position="389"/>
        <end position="406"/>
    </location>
</feature>
<accession>A0AAV7ZSE2</accession>
<keyword evidence="2" id="KW-0378">Hydrolase</keyword>
<evidence type="ECO:0000259" key="5">
    <source>
        <dbReference type="SMART" id="SM00479"/>
    </source>
</evidence>
<proteinExistence type="predicted"/>